<dbReference type="SMART" id="SM00332">
    <property type="entry name" value="PP2Cc"/>
    <property type="match status" value="1"/>
</dbReference>
<dbReference type="InterPro" id="IPR036457">
    <property type="entry name" value="PPM-type-like_dom_sf"/>
</dbReference>
<dbReference type="Pfam" id="PF13672">
    <property type="entry name" value="PP2C_2"/>
    <property type="match status" value="1"/>
</dbReference>
<dbReference type="OrthoDB" id="9801841at2"/>
<dbReference type="PANTHER" id="PTHR47992">
    <property type="entry name" value="PROTEIN PHOSPHATASE"/>
    <property type="match status" value="1"/>
</dbReference>
<evidence type="ECO:0000313" key="3">
    <source>
        <dbReference type="Proteomes" id="UP000221024"/>
    </source>
</evidence>
<dbReference type="RefSeq" id="WP_098062049.1">
    <property type="nucleotide sequence ID" value="NZ_PDEP01000006.1"/>
</dbReference>
<dbReference type="Gene3D" id="3.60.40.10">
    <property type="entry name" value="PPM-type phosphatase domain"/>
    <property type="match status" value="1"/>
</dbReference>
<dbReference type="EMBL" id="PDEP01000006">
    <property type="protein sequence ID" value="PEN07021.1"/>
    <property type="molecule type" value="Genomic_DNA"/>
</dbReference>
<reference evidence="2 3" key="1">
    <citation type="submission" date="2017-10" db="EMBL/GenBank/DDBJ databases">
        <title>Draft genome of Longimonas halophila.</title>
        <authorList>
            <person name="Goh K.M."/>
            <person name="Shamsir M.S."/>
            <person name="Lim S.W."/>
        </authorList>
    </citation>
    <scope>NUCLEOTIDE SEQUENCE [LARGE SCALE GENOMIC DNA]</scope>
    <source>
        <strain evidence="2 3">KCTC 42399</strain>
    </source>
</reference>
<dbReference type="Proteomes" id="UP000221024">
    <property type="component" value="Unassembled WGS sequence"/>
</dbReference>
<dbReference type="SMART" id="SM00331">
    <property type="entry name" value="PP2C_SIG"/>
    <property type="match status" value="1"/>
</dbReference>
<dbReference type="InterPro" id="IPR015655">
    <property type="entry name" value="PP2C"/>
</dbReference>
<protein>
    <recommendedName>
        <fullName evidence="1">PPM-type phosphatase domain-containing protein</fullName>
    </recommendedName>
</protein>
<dbReference type="PROSITE" id="PS51746">
    <property type="entry name" value="PPM_2"/>
    <property type="match status" value="1"/>
</dbReference>
<proteinExistence type="predicted"/>
<dbReference type="InterPro" id="IPR001932">
    <property type="entry name" value="PPM-type_phosphatase-like_dom"/>
</dbReference>
<dbReference type="AlphaFoldDB" id="A0A2H3P7B7"/>
<dbReference type="GO" id="GO:0004722">
    <property type="term" value="F:protein serine/threonine phosphatase activity"/>
    <property type="evidence" value="ECO:0007669"/>
    <property type="project" value="InterPro"/>
</dbReference>
<organism evidence="2 3">
    <name type="scientific">Longimonas halophila</name>
    <dbReference type="NCBI Taxonomy" id="1469170"/>
    <lineage>
        <taxon>Bacteria</taxon>
        <taxon>Pseudomonadati</taxon>
        <taxon>Rhodothermota</taxon>
        <taxon>Rhodothermia</taxon>
        <taxon>Rhodothermales</taxon>
        <taxon>Salisaetaceae</taxon>
        <taxon>Longimonas</taxon>
    </lineage>
</organism>
<evidence type="ECO:0000313" key="2">
    <source>
        <dbReference type="EMBL" id="PEN07021.1"/>
    </source>
</evidence>
<gene>
    <name evidence="2" type="ORF">CRI93_07730</name>
</gene>
<name>A0A2H3P7B7_9BACT</name>
<comment type="caution">
    <text evidence="2">The sequence shown here is derived from an EMBL/GenBank/DDBJ whole genome shotgun (WGS) entry which is preliminary data.</text>
</comment>
<sequence>MLPISAHGTTYPGRREVNQDDILQFYPHPDAFFLAVADGMGGTAGGQIASQSVLKRVEAYLDERFRYQTEPEEMKEIMTEIYQESQEAIRTVIEREPSLDGMGTTLTCVLGFKDRFVVGNMGDSRVYHLHSGVMRQVTTDHSYLEEFRKQANTDDLDPKFVRQYGHIINKTLDGGNDVPDFFPKEQPYYKLENGDGFLLCSDGLIVDKMDDQEKLFASYMVGTPDLRTAAESLVSLAYHSGSSDNISVVMAEAGSITRNLGQVRTYAFPPAQEEPA</sequence>
<feature type="domain" description="PPM-type phosphatase" evidence="1">
    <location>
        <begin position="5"/>
        <end position="253"/>
    </location>
</feature>
<accession>A0A2H3P7B7</accession>
<keyword evidence="3" id="KW-1185">Reference proteome</keyword>
<dbReference type="SUPFAM" id="SSF81606">
    <property type="entry name" value="PP2C-like"/>
    <property type="match status" value="1"/>
</dbReference>
<dbReference type="CDD" id="cd00143">
    <property type="entry name" value="PP2Cc"/>
    <property type="match status" value="1"/>
</dbReference>
<evidence type="ECO:0000259" key="1">
    <source>
        <dbReference type="PROSITE" id="PS51746"/>
    </source>
</evidence>